<protein>
    <submittedName>
        <fullName evidence="1">P-loop containing nucleoside triphosphate hydrolase protein</fullName>
    </submittedName>
</protein>
<proteinExistence type="predicted"/>
<sequence length="1357" mass="148639">MPAPSYSTLVAALLMAQWGESGQDKRLWNDPVIMRRIGFSCTPTSTDIPRGLSPEQANSLDVLFTRVKKLSWDVLLTSLPNEDAFKSAWGPVFSARLSSGLNDRIDQILDDLGAHPQQNTDGLDFPDTTQLVNMAGDTVALEIFGPSIRKGKLLHKDASAGVRSILFHRYNAHCRRFKHAKINHQKRKAELEEVMKNIEGETTISVDLFQEAMKKTIEFRKSILWFPGEKKTLEAKVATMQEILRNSGQEIPEDNHIEDVIGDLDDMDDIDDATTTEKPARRSSDICLVATTPEYVTQQLAASFIDYFRRSPDPEEIMLRDQTLDNAIALDTEDLGVAEMSKCSTESLSTQLGFPNAKPPNWADYRHKDTKINPHNSPELFKSAEGSPEFSQICLMWHQLVGVASMVQHAFTAAKRKSNPGILLADGVGVGKTAQVMGFIAFLQLALKLWQGVNAPPIIKDKPFFMGQNGIPDGSHLIIAPLSLIDQWKRELQAVSEPEKIYIVTLTSNRRSINKVFRPGGTWFQNPQKAINKICLVPLSTFQTMAAARFNCRQPRKFAEDAPRANADFTGHDIFDIQWLTVWLEEAHDYRRSTTRQFVGAAALRSTATFMACVTATPLYTSPKDVINLGRLLSIEPFLKDAGVQLEQLGLRKIARAKALLSREDRQEIQHRQEAQLQGQEPNGANPAAAVEAVEVQFIQSIQKSYGKCIIRRGPESYREDGKKINEDLPQYVMNTLPITLPAAEMTQLKANMDKQESEKRKGLHAFFSVSRIAIGFPGASKGNFPHFRTKEDWEKSPGGKLAFTIKLLQHCLRHDKAPPPTVNSDGDVEFPGLPESPSGSESATPERKILMYHEFPMMAHTIASALEVNGIKCYVVNGSMTITERNQTLRKYVDNVDPSVRVLLLSSVGITGLNLACASIVIFYDQVWSAVTAAQVIGRAYRFGQRLEVQVYNILALGTSDVIMTSMAGSKGKMLEGLLTKSRDEYMESVLGSKRGEDEDIDNTSAVPKSRPKKATSKKSNFASSSKQSTPSSASSLKKARSQPTKPQTGGGHGSVEPSAAEEDTHTSSASSTVTDNRLLGVPSASASDVAAAFPLGGEGVVANPTHSTVASLVVTPAEASLGEHSSEGGTGSSEIQQSYHGGQLGSMTKGLSPLLTEPLEYTPSMNSPATAGTSPPRTPYSPSFSHETRGSPIPPTNDFEDTPAPTPSLLFQSQDGSMEEGGSLGNEQGPVYPQQPPLSPRVEEAFQRMVASDRPPLPSLSEQIITPELFEASPLQEEGGLPSLYDMDFDEVIDRTPGVSDLMAGQREKRPRTPTPPKKKSGGRMGRSPMLELEDPIADIGDLKPVAKRQKGRPS</sequence>
<evidence type="ECO:0000313" key="2">
    <source>
        <dbReference type="Proteomes" id="UP000308600"/>
    </source>
</evidence>
<gene>
    <name evidence="1" type="ORF">BDN72DRAFT_901609</name>
</gene>
<keyword evidence="1" id="KW-0378">Hydrolase</keyword>
<reference evidence="1 2" key="1">
    <citation type="journal article" date="2019" name="Nat. Ecol. Evol.">
        <title>Megaphylogeny resolves global patterns of mushroom evolution.</title>
        <authorList>
            <person name="Varga T."/>
            <person name="Krizsan K."/>
            <person name="Foldi C."/>
            <person name="Dima B."/>
            <person name="Sanchez-Garcia M."/>
            <person name="Sanchez-Ramirez S."/>
            <person name="Szollosi G.J."/>
            <person name="Szarkandi J.G."/>
            <person name="Papp V."/>
            <person name="Albert L."/>
            <person name="Andreopoulos W."/>
            <person name="Angelini C."/>
            <person name="Antonin V."/>
            <person name="Barry K.W."/>
            <person name="Bougher N.L."/>
            <person name="Buchanan P."/>
            <person name="Buyck B."/>
            <person name="Bense V."/>
            <person name="Catcheside P."/>
            <person name="Chovatia M."/>
            <person name="Cooper J."/>
            <person name="Damon W."/>
            <person name="Desjardin D."/>
            <person name="Finy P."/>
            <person name="Geml J."/>
            <person name="Haridas S."/>
            <person name="Hughes K."/>
            <person name="Justo A."/>
            <person name="Karasinski D."/>
            <person name="Kautmanova I."/>
            <person name="Kiss B."/>
            <person name="Kocsube S."/>
            <person name="Kotiranta H."/>
            <person name="LaButti K.M."/>
            <person name="Lechner B.E."/>
            <person name="Liimatainen K."/>
            <person name="Lipzen A."/>
            <person name="Lukacs Z."/>
            <person name="Mihaltcheva S."/>
            <person name="Morgado L.N."/>
            <person name="Niskanen T."/>
            <person name="Noordeloos M.E."/>
            <person name="Ohm R.A."/>
            <person name="Ortiz-Santana B."/>
            <person name="Ovrebo C."/>
            <person name="Racz N."/>
            <person name="Riley R."/>
            <person name="Savchenko A."/>
            <person name="Shiryaev A."/>
            <person name="Soop K."/>
            <person name="Spirin V."/>
            <person name="Szebenyi C."/>
            <person name="Tomsovsky M."/>
            <person name="Tulloss R.E."/>
            <person name="Uehling J."/>
            <person name="Grigoriev I.V."/>
            <person name="Vagvolgyi C."/>
            <person name="Papp T."/>
            <person name="Martin F.M."/>
            <person name="Miettinen O."/>
            <person name="Hibbett D.S."/>
            <person name="Nagy L.G."/>
        </authorList>
    </citation>
    <scope>NUCLEOTIDE SEQUENCE [LARGE SCALE GENOMIC DNA]</scope>
    <source>
        <strain evidence="1 2">NL-1719</strain>
    </source>
</reference>
<dbReference type="Proteomes" id="UP000308600">
    <property type="component" value="Unassembled WGS sequence"/>
</dbReference>
<dbReference type="EMBL" id="ML208477">
    <property type="protein sequence ID" value="TFK64365.1"/>
    <property type="molecule type" value="Genomic_DNA"/>
</dbReference>
<evidence type="ECO:0000313" key="1">
    <source>
        <dbReference type="EMBL" id="TFK64365.1"/>
    </source>
</evidence>
<organism evidence="1 2">
    <name type="scientific">Pluteus cervinus</name>
    <dbReference type="NCBI Taxonomy" id="181527"/>
    <lineage>
        <taxon>Eukaryota</taxon>
        <taxon>Fungi</taxon>
        <taxon>Dikarya</taxon>
        <taxon>Basidiomycota</taxon>
        <taxon>Agaricomycotina</taxon>
        <taxon>Agaricomycetes</taxon>
        <taxon>Agaricomycetidae</taxon>
        <taxon>Agaricales</taxon>
        <taxon>Pluteineae</taxon>
        <taxon>Pluteaceae</taxon>
        <taxon>Pluteus</taxon>
    </lineage>
</organism>
<name>A0ACD3AFD6_9AGAR</name>
<accession>A0ACD3AFD6</accession>
<keyword evidence="2" id="KW-1185">Reference proteome</keyword>